<sequence length="241" mass="24936">MSSNVRTQPDTGQPRNWVADGKKPFTRLRSTNRRRRIPHLLLGTLLVLACTGGFGVVTLNSGNRMPVLALARPVSMGQVLTAQDLRQVNVAVEPGVPVVDAGQASGVVGKTMSTNLPAGTVLSPGMLTEGWAPPAGQAIAALSLKAGQFPPEISPGAHVLALFVPGQAGSAQVTSPSPDGSTAWPAVVVGVTSPPNEQSMVVSVQLPEVVARQVASVPAGQLSLVMLSTGGGRRCWWLCCR</sequence>
<gene>
    <name evidence="4" type="ORF">FNH05_13685</name>
</gene>
<dbReference type="SMART" id="SM00858">
    <property type="entry name" value="SAF"/>
    <property type="match status" value="1"/>
</dbReference>
<reference evidence="4 5" key="2">
    <citation type="submission" date="2019-08" db="EMBL/GenBank/DDBJ databases">
        <title>Amycolatopsis acidicola sp. nov., isolated from peat swamp forest soil.</title>
        <authorList>
            <person name="Srisuk N."/>
        </authorList>
    </citation>
    <scope>NUCLEOTIDE SEQUENCE [LARGE SCALE GENOMIC DNA]</scope>
    <source>
        <strain evidence="4 5">TBRC 6029</strain>
    </source>
</reference>
<protein>
    <recommendedName>
        <fullName evidence="3">SAF domain-containing protein</fullName>
    </recommendedName>
</protein>
<feature type="region of interest" description="Disordered" evidence="1">
    <location>
        <begin position="1"/>
        <end position="21"/>
    </location>
</feature>
<comment type="caution">
    <text evidence="4">The sequence shown here is derived from an EMBL/GenBank/DDBJ whole genome shotgun (WGS) entry which is preliminary data.</text>
</comment>
<evidence type="ECO:0000259" key="3">
    <source>
        <dbReference type="SMART" id="SM00858"/>
    </source>
</evidence>
<keyword evidence="5" id="KW-1185">Reference proteome</keyword>
<keyword evidence="2" id="KW-1133">Transmembrane helix</keyword>
<name>A0A558CTC4_9PSEU</name>
<dbReference type="OrthoDB" id="3214303at2"/>
<evidence type="ECO:0000313" key="4">
    <source>
        <dbReference type="EMBL" id="TVT52019.1"/>
    </source>
</evidence>
<keyword evidence="2" id="KW-0812">Transmembrane</keyword>
<proteinExistence type="predicted"/>
<keyword evidence="2" id="KW-0472">Membrane</keyword>
<feature type="transmembrane region" description="Helical" evidence="2">
    <location>
        <begin position="37"/>
        <end position="59"/>
    </location>
</feature>
<accession>A0A558CTC4</accession>
<feature type="compositionally biased region" description="Polar residues" evidence="1">
    <location>
        <begin position="1"/>
        <end position="14"/>
    </location>
</feature>
<dbReference type="CDD" id="cd11614">
    <property type="entry name" value="SAF_CpaB_FlgA_like"/>
    <property type="match status" value="1"/>
</dbReference>
<organism evidence="4 5">
    <name type="scientific">Amycolatopsis rhizosphaerae</name>
    <dbReference type="NCBI Taxonomy" id="2053003"/>
    <lineage>
        <taxon>Bacteria</taxon>
        <taxon>Bacillati</taxon>
        <taxon>Actinomycetota</taxon>
        <taxon>Actinomycetes</taxon>
        <taxon>Pseudonocardiales</taxon>
        <taxon>Pseudonocardiaceae</taxon>
        <taxon>Amycolatopsis</taxon>
    </lineage>
</organism>
<dbReference type="RefSeq" id="WP_144588086.1">
    <property type="nucleotide sequence ID" value="NZ_VJWX01000110.1"/>
</dbReference>
<evidence type="ECO:0000256" key="2">
    <source>
        <dbReference type="SAM" id="Phobius"/>
    </source>
</evidence>
<evidence type="ECO:0000256" key="1">
    <source>
        <dbReference type="SAM" id="MobiDB-lite"/>
    </source>
</evidence>
<dbReference type="Pfam" id="PF08666">
    <property type="entry name" value="SAF"/>
    <property type="match status" value="1"/>
</dbReference>
<reference evidence="4 5" key="1">
    <citation type="submission" date="2019-07" db="EMBL/GenBank/DDBJ databases">
        <authorList>
            <person name="Duangmal K."/>
            <person name="Teo W.F.A."/>
        </authorList>
    </citation>
    <scope>NUCLEOTIDE SEQUENCE [LARGE SCALE GENOMIC DNA]</scope>
    <source>
        <strain evidence="4 5">TBRC 6029</strain>
    </source>
</reference>
<dbReference type="AlphaFoldDB" id="A0A558CTC4"/>
<dbReference type="InterPro" id="IPR013974">
    <property type="entry name" value="SAF"/>
</dbReference>
<dbReference type="EMBL" id="VJWX01000110">
    <property type="protein sequence ID" value="TVT52019.1"/>
    <property type="molecule type" value="Genomic_DNA"/>
</dbReference>
<dbReference type="Proteomes" id="UP000320011">
    <property type="component" value="Unassembled WGS sequence"/>
</dbReference>
<evidence type="ECO:0000313" key="5">
    <source>
        <dbReference type="Proteomes" id="UP000320011"/>
    </source>
</evidence>
<dbReference type="Gene3D" id="3.90.1210.10">
    <property type="entry name" value="Antifreeze-like/N-acetylneuraminic acid synthase C-terminal domain"/>
    <property type="match status" value="1"/>
</dbReference>
<feature type="domain" description="SAF" evidence="3">
    <location>
        <begin position="65"/>
        <end position="128"/>
    </location>
</feature>